<evidence type="ECO:0000256" key="6">
    <source>
        <dbReference type="ARBA" id="ARBA00022968"/>
    </source>
</evidence>
<dbReference type="FunCoup" id="A0A804L2N7">
    <property type="interactions" value="1169"/>
</dbReference>
<reference evidence="14" key="2">
    <citation type="submission" date="2021-05" db="UniProtKB">
        <authorList>
            <consortium name="EnsemblPlants"/>
        </authorList>
    </citation>
    <scope>IDENTIFICATION</scope>
    <source>
        <strain evidence="14">subsp. malaccensis</strain>
    </source>
</reference>
<dbReference type="Gramene" id="Ma11_t00410.1">
    <property type="protein sequence ID" value="Ma11_p00410.1"/>
    <property type="gene ID" value="Ma11_g00410"/>
</dbReference>
<evidence type="ECO:0000256" key="8">
    <source>
        <dbReference type="ARBA" id="ARBA00023034"/>
    </source>
</evidence>
<dbReference type="GO" id="GO:0042285">
    <property type="term" value="F:xylosyltransferase activity"/>
    <property type="evidence" value="ECO:0000318"/>
    <property type="project" value="GO_Central"/>
</dbReference>
<dbReference type="OrthoDB" id="675023at2759"/>
<dbReference type="EnsemblPlants" id="Ma11_t00410.1">
    <property type="protein sequence ID" value="Ma11_p00410.1"/>
    <property type="gene ID" value="Ma11_g00410"/>
</dbReference>
<keyword evidence="3" id="KW-0328">Glycosyltransferase</keyword>
<comment type="similarity">
    <text evidence="2 12">Belongs to the glycosyltransferase 43 family.</text>
</comment>
<dbReference type="PANTHER" id="PTHR10896">
    <property type="entry name" value="GALACTOSYLGALACTOSYLXYLOSYLPROTEIN 3-BETA-GLUCURONOSYLTRANSFERASE BETA-1,3-GLUCURONYLTRANSFERASE"/>
    <property type="match status" value="1"/>
</dbReference>
<dbReference type="CDD" id="cd00218">
    <property type="entry name" value="GlcAT-I"/>
    <property type="match status" value="1"/>
</dbReference>
<dbReference type="GO" id="GO:0015018">
    <property type="term" value="F:galactosylgalactosylxylosylprotein 3-beta-glucuronosyltransferase activity"/>
    <property type="evidence" value="ECO:0007669"/>
    <property type="project" value="InterPro"/>
</dbReference>
<reference evidence="13" key="1">
    <citation type="submission" date="2021-03" db="EMBL/GenBank/DDBJ databases">
        <authorList>
            <consortium name="Genoscope - CEA"/>
            <person name="William W."/>
        </authorList>
    </citation>
    <scope>NUCLEOTIDE SEQUENCE</scope>
    <source>
        <strain evidence="13">Doubled-haploid Pahang</strain>
    </source>
</reference>
<dbReference type="InterPro" id="IPR029044">
    <property type="entry name" value="Nucleotide-diphossugar_trans"/>
</dbReference>
<evidence type="ECO:0000256" key="10">
    <source>
        <dbReference type="ARBA" id="ARBA00023180"/>
    </source>
</evidence>
<dbReference type="GO" id="GO:0071555">
    <property type="term" value="P:cell wall organization"/>
    <property type="evidence" value="ECO:0007669"/>
    <property type="project" value="UniProtKB-KW"/>
</dbReference>
<evidence type="ECO:0000256" key="2">
    <source>
        <dbReference type="ARBA" id="ARBA00007706"/>
    </source>
</evidence>
<evidence type="ECO:0000256" key="5">
    <source>
        <dbReference type="ARBA" id="ARBA00022692"/>
    </source>
</evidence>
<dbReference type="PANTHER" id="PTHR10896:SF65">
    <property type="entry name" value="GALACTOSYLGALACTOSYLXYLOSYLPROTEIN 3-BETA-GLUCURONOSYLTRANSFERASE 3"/>
    <property type="match status" value="1"/>
</dbReference>
<dbReference type="Pfam" id="PF03360">
    <property type="entry name" value="Glyco_transf_43"/>
    <property type="match status" value="1"/>
</dbReference>
<evidence type="ECO:0000313" key="14">
    <source>
        <dbReference type="EnsemblPlants" id="Ma11_p00410.1"/>
    </source>
</evidence>
<keyword evidence="6 12" id="KW-0735">Signal-anchor</keyword>
<dbReference type="Proteomes" id="UP000012960">
    <property type="component" value="Unplaced"/>
</dbReference>
<dbReference type="OMA" id="HTAWEPT"/>
<evidence type="ECO:0000256" key="4">
    <source>
        <dbReference type="ARBA" id="ARBA00022679"/>
    </source>
</evidence>
<evidence type="ECO:0000256" key="3">
    <source>
        <dbReference type="ARBA" id="ARBA00022676"/>
    </source>
</evidence>
<keyword evidence="15" id="KW-1185">Reference proteome</keyword>
<dbReference type="EMBL" id="HG996475">
    <property type="protein sequence ID" value="CAG1863128.1"/>
    <property type="molecule type" value="Genomic_DNA"/>
</dbReference>
<organism evidence="14 15">
    <name type="scientific">Musa acuminata subsp. malaccensis</name>
    <name type="common">Wild banana</name>
    <name type="synonym">Musa malaccensis</name>
    <dbReference type="NCBI Taxonomy" id="214687"/>
    <lineage>
        <taxon>Eukaryota</taxon>
        <taxon>Viridiplantae</taxon>
        <taxon>Streptophyta</taxon>
        <taxon>Embryophyta</taxon>
        <taxon>Tracheophyta</taxon>
        <taxon>Spermatophyta</taxon>
        <taxon>Magnoliopsida</taxon>
        <taxon>Liliopsida</taxon>
        <taxon>Zingiberales</taxon>
        <taxon>Musaceae</taxon>
        <taxon>Musa</taxon>
    </lineage>
</organism>
<dbReference type="EC" id="2.4.-.-" evidence="12"/>
<keyword evidence="7 12" id="KW-1133">Transmembrane helix</keyword>
<dbReference type="AlphaFoldDB" id="A0A804L2N7"/>
<comment type="subcellular location">
    <subcellularLocation>
        <location evidence="1 12">Golgi apparatus membrane</location>
        <topology evidence="1 12">Single-pass type II membrane protein</topology>
    </subcellularLocation>
</comment>
<dbReference type="SUPFAM" id="SSF53448">
    <property type="entry name" value="Nucleotide-diphospho-sugar transferases"/>
    <property type="match status" value="1"/>
</dbReference>
<evidence type="ECO:0000256" key="9">
    <source>
        <dbReference type="ARBA" id="ARBA00023136"/>
    </source>
</evidence>
<dbReference type="GO" id="GO:0000139">
    <property type="term" value="C:Golgi membrane"/>
    <property type="evidence" value="ECO:0000318"/>
    <property type="project" value="GO_Central"/>
</dbReference>
<keyword evidence="11 12" id="KW-0961">Cell wall biogenesis/degradation</keyword>
<dbReference type="GO" id="GO:0010417">
    <property type="term" value="P:glucuronoxylan biosynthetic process"/>
    <property type="evidence" value="ECO:0000318"/>
    <property type="project" value="GO_Central"/>
</dbReference>
<evidence type="ECO:0000256" key="11">
    <source>
        <dbReference type="ARBA" id="ARBA00023316"/>
    </source>
</evidence>
<proteinExistence type="inferred from homology"/>
<keyword evidence="5 12" id="KW-0812">Transmembrane</keyword>
<name>A0A804L2N7_MUSAM</name>
<evidence type="ECO:0000313" key="15">
    <source>
        <dbReference type="Proteomes" id="UP000012960"/>
    </source>
</evidence>
<evidence type="ECO:0000256" key="7">
    <source>
        <dbReference type="ARBA" id="ARBA00022989"/>
    </source>
</evidence>
<dbReference type="GO" id="GO:0009834">
    <property type="term" value="P:plant-type secondary cell wall biogenesis"/>
    <property type="evidence" value="ECO:0000318"/>
    <property type="project" value="GO_Central"/>
</dbReference>
<keyword evidence="8 12" id="KW-0333">Golgi apparatus</keyword>
<protein>
    <recommendedName>
        <fullName evidence="12">Glycosyltransferases</fullName>
        <ecNumber evidence="12">2.4.-.-</ecNumber>
    </recommendedName>
</protein>
<comment type="function">
    <text evidence="12">Involved in the synthesis of glucuronoxylan hemicellulose in secondary cell walls.</text>
</comment>
<keyword evidence="9 12" id="KW-0472">Membrane</keyword>
<keyword evidence="4 12" id="KW-0808">Transferase</keyword>
<accession>A0A804L2N7</accession>
<evidence type="ECO:0000256" key="12">
    <source>
        <dbReference type="RuleBase" id="RU363127"/>
    </source>
</evidence>
<feature type="transmembrane region" description="Helical" evidence="12">
    <location>
        <begin position="55"/>
        <end position="75"/>
    </location>
</feature>
<sequence>MTSARRTLLVTDHDRPLKGQSLLGRPANASPPFLHGLRCLLGGVHPRKKPWRRSVLRAILFSFIVGFFWGLLSFVDLDDSSDISPPHVFFFDPIHAPPPAEEQERLPDPFDKLLIIVTPTYNRAFQGYHLSRLAHTLKLVPPPLLWIVVETKTATAETADILRRSGVMYRHLVCRKNTSVNLHRDVRQRHTALKHIRLHRLDGIVYMADDNNIYALDLFDHLRQIRRFATWPVAMLAQSKNKVILQGPVCNGRKVIGWHTNRKGNNHRRFHVDISGFAFNSSVLWNPRRWMYPKDIIRLLDTVTERFEDTGFIEQIVEDEGQLEGLPNDCSRIMNWRLQLESRSLVYPRGWQISKNLNTVVPLN</sequence>
<gene>
    <name evidence="13" type="ORF">GSMUA_25000.1</name>
</gene>
<keyword evidence="10" id="KW-0325">Glycoprotein</keyword>
<evidence type="ECO:0000256" key="1">
    <source>
        <dbReference type="ARBA" id="ARBA00004323"/>
    </source>
</evidence>
<evidence type="ECO:0000313" key="13">
    <source>
        <dbReference type="EMBL" id="CAG1863128.1"/>
    </source>
</evidence>
<dbReference type="InterPro" id="IPR005027">
    <property type="entry name" value="Glyco_trans_43"/>
</dbReference>
<dbReference type="Gene3D" id="3.90.550.10">
    <property type="entry name" value="Spore Coat Polysaccharide Biosynthesis Protein SpsA, Chain A"/>
    <property type="match status" value="1"/>
</dbReference>